<dbReference type="EMBL" id="DWYR01000019">
    <property type="protein sequence ID" value="HJA99234.1"/>
    <property type="molecule type" value="Genomic_DNA"/>
</dbReference>
<dbReference type="AlphaFoldDB" id="A0A9D2L4Q1"/>
<evidence type="ECO:0000313" key="2">
    <source>
        <dbReference type="Proteomes" id="UP000824259"/>
    </source>
</evidence>
<sequence length="173" mass="20140">MAAVDSENSFLLASARGFYYMVTASLFDARFRTGDGSWFDTRYNRNYVLNVLAGKEWMTGRRRQNMLGISGRITFQGGDRYSPLDLEASAMLHKAVYDESRPFTEQFDPVLLAHLTVSYRINRRRVAHEFALKVLNLTGYKDYYGHRYNYFTGQVEPEREANIVPNISYRIEF</sequence>
<dbReference type="Proteomes" id="UP000824259">
    <property type="component" value="Unassembled WGS sequence"/>
</dbReference>
<organism evidence="1 2">
    <name type="scientific">Candidatus Alistipes avicola</name>
    <dbReference type="NCBI Taxonomy" id="2838432"/>
    <lineage>
        <taxon>Bacteria</taxon>
        <taxon>Pseudomonadati</taxon>
        <taxon>Bacteroidota</taxon>
        <taxon>Bacteroidia</taxon>
        <taxon>Bacteroidales</taxon>
        <taxon>Rikenellaceae</taxon>
        <taxon>Alistipes</taxon>
    </lineage>
</organism>
<comment type="caution">
    <text evidence="1">The sequence shown here is derived from an EMBL/GenBank/DDBJ whole genome shotgun (WGS) entry which is preliminary data.</text>
</comment>
<evidence type="ECO:0008006" key="3">
    <source>
        <dbReference type="Google" id="ProtNLM"/>
    </source>
</evidence>
<name>A0A9D2L4Q1_9BACT</name>
<proteinExistence type="predicted"/>
<evidence type="ECO:0000313" key="1">
    <source>
        <dbReference type="EMBL" id="HJA99234.1"/>
    </source>
</evidence>
<protein>
    <recommendedName>
        <fullName evidence="3">TonB-dependent receptor-like beta-barrel domain-containing protein</fullName>
    </recommendedName>
</protein>
<reference evidence="1" key="2">
    <citation type="submission" date="2021-04" db="EMBL/GenBank/DDBJ databases">
        <authorList>
            <person name="Gilroy R."/>
        </authorList>
    </citation>
    <scope>NUCLEOTIDE SEQUENCE</scope>
    <source>
        <strain evidence="1">CHK169-11906</strain>
    </source>
</reference>
<reference evidence="1" key="1">
    <citation type="journal article" date="2021" name="PeerJ">
        <title>Extensive microbial diversity within the chicken gut microbiome revealed by metagenomics and culture.</title>
        <authorList>
            <person name="Gilroy R."/>
            <person name="Ravi A."/>
            <person name="Getino M."/>
            <person name="Pursley I."/>
            <person name="Horton D.L."/>
            <person name="Alikhan N.F."/>
            <person name="Baker D."/>
            <person name="Gharbi K."/>
            <person name="Hall N."/>
            <person name="Watson M."/>
            <person name="Adriaenssens E.M."/>
            <person name="Foster-Nyarko E."/>
            <person name="Jarju S."/>
            <person name="Secka A."/>
            <person name="Antonio M."/>
            <person name="Oren A."/>
            <person name="Chaudhuri R.R."/>
            <person name="La Ragione R."/>
            <person name="Hildebrand F."/>
            <person name="Pallen M.J."/>
        </authorList>
    </citation>
    <scope>NUCLEOTIDE SEQUENCE</scope>
    <source>
        <strain evidence="1">CHK169-11906</strain>
    </source>
</reference>
<gene>
    <name evidence="1" type="ORF">H9779_06530</name>
</gene>
<accession>A0A9D2L4Q1</accession>